<name>A0AAV7QAQ2_PLEWA</name>
<dbReference type="EMBL" id="JANPWB010000010">
    <property type="protein sequence ID" value="KAJ1136307.1"/>
    <property type="molecule type" value="Genomic_DNA"/>
</dbReference>
<evidence type="ECO:0000313" key="1">
    <source>
        <dbReference type="EMBL" id="KAJ1136307.1"/>
    </source>
</evidence>
<sequence length="74" mass="8051">MTSSSSSAVSVVEVYGKKQGWHDLQRSLNVCFGVLCEPPVSVSLYLVRFRLALRGGGSHPGTDGRQLLHYLMDG</sequence>
<evidence type="ECO:0000313" key="2">
    <source>
        <dbReference type="Proteomes" id="UP001066276"/>
    </source>
</evidence>
<comment type="caution">
    <text evidence="1">The sequence shown here is derived from an EMBL/GenBank/DDBJ whole genome shotgun (WGS) entry which is preliminary data.</text>
</comment>
<reference evidence="1" key="1">
    <citation type="journal article" date="2022" name="bioRxiv">
        <title>Sequencing and chromosome-scale assembly of the giantPleurodeles waltlgenome.</title>
        <authorList>
            <person name="Brown T."/>
            <person name="Elewa A."/>
            <person name="Iarovenko S."/>
            <person name="Subramanian E."/>
            <person name="Araus A.J."/>
            <person name="Petzold A."/>
            <person name="Susuki M."/>
            <person name="Suzuki K.-i.T."/>
            <person name="Hayashi T."/>
            <person name="Toyoda A."/>
            <person name="Oliveira C."/>
            <person name="Osipova E."/>
            <person name="Leigh N.D."/>
            <person name="Simon A."/>
            <person name="Yun M.H."/>
        </authorList>
    </citation>
    <scope>NUCLEOTIDE SEQUENCE</scope>
    <source>
        <strain evidence="1">20211129_DDA</strain>
        <tissue evidence="1">Liver</tissue>
    </source>
</reference>
<protein>
    <submittedName>
        <fullName evidence="1">Uncharacterized protein</fullName>
    </submittedName>
</protein>
<accession>A0AAV7QAQ2</accession>
<dbReference type="AlphaFoldDB" id="A0AAV7QAQ2"/>
<gene>
    <name evidence="1" type="ORF">NDU88_002724</name>
</gene>
<proteinExistence type="predicted"/>
<dbReference type="Proteomes" id="UP001066276">
    <property type="component" value="Chromosome 6"/>
</dbReference>
<organism evidence="1 2">
    <name type="scientific">Pleurodeles waltl</name>
    <name type="common">Iberian ribbed newt</name>
    <dbReference type="NCBI Taxonomy" id="8319"/>
    <lineage>
        <taxon>Eukaryota</taxon>
        <taxon>Metazoa</taxon>
        <taxon>Chordata</taxon>
        <taxon>Craniata</taxon>
        <taxon>Vertebrata</taxon>
        <taxon>Euteleostomi</taxon>
        <taxon>Amphibia</taxon>
        <taxon>Batrachia</taxon>
        <taxon>Caudata</taxon>
        <taxon>Salamandroidea</taxon>
        <taxon>Salamandridae</taxon>
        <taxon>Pleurodelinae</taxon>
        <taxon>Pleurodeles</taxon>
    </lineage>
</organism>
<keyword evidence="2" id="KW-1185">Reference proteome</keyword>